<sequence>MSATPPASAAASDAVGEWYHAWFTGAVLSAVIRRGEADAAALVFRVFRRQQAETFLPGLRKLGLDGMPPAIAAARYHYLSNFIGGVGVEYVEEGPRKAWIRYPPPRWIWSGTAICGIPRVVNEAMLRGWHANNGIMLGCARLAFVCTGQTVAGDPGLEGYFTEDARDLDEPERLRFAPGEAMPRFDPAAAPRLPAADWPAERVARAKRNYAMTYCRTLLREAVALFGATEGGTLLGHAARLVGMQHVHATAAALGATGFAAFMVALAQAEGDEAEAAAQDDGSVIVTRRGCALLDGIAEADPAMHEAWEGLLAGGLAAWDRFARLEPVAPCAWRVIPG</sequence>
<organism evidence="1 2">
    <name type="scientific">Roseomonas nitratireducens</name>
    <dbReference type="NCBI Taxonomy" id="2820810"/>
    <lineage>
        <taxon>Bacteria</taxon>
        <taxon>Pseudomonadati</taxon>
        <taxon>Pseudomonadota</taxon>
        <taxon>Alphaproteobacteria</taxon>
        <taxon>Acetobacterales</taxon>
        <taxon>Roseomonadaceae</taxon>
        <taxon>Roseomonas</taxon>
    </lineage>
</organism>
<proteinExistence type="predicted"/>
<keyword evidence="2" id="KW-1185">Reference proteome</keyword>
<gene>
    <name evidence="1" type="ORF">J5Y09_16360</name>
</gene>
<protein>
    <submittedName>
        <fullName evidence="1">Uncharacterized protein</fullName>
    </submittedName>
</protein>
<evidence type="ECO:0000313" key="2">
    <source>
        <dbReference type="Proteomes" id="UP000680815"/>
    </source>
</evidence>
<dbReference type="RefSeq" id="WP_209352888.1">
    <property type="nucleotide sequence ID" value="NZ_JAGIYZ010000016.1"/>
</dbReference>
<dbReference type="EMBL" id="JAGIYZ010000016">
    <property type="protein sequence ID" value="MBP0465500.1"/>
    <property type="molecule type" value="Genomic_DNA"/>
</dbReference>
<evidence type="ECO:0000313" key="1">
    <source>
        <dbReference type="EMBL" id="MBP0465500.1"/>
    </source>
</evidence>
<dbReference type="Proteomes" id="UP000680815">
    <property type="component" value="Unassembled WGS sequence"/>
</dbReference>
<accession>A0ABS4AVU8</accession>
<name>A0ABS4AVU8_9PROT</name>
<reference evidence="1 2" key="1">
    <citation type="submission" date="2021-03" db="EMBL/GenBank/DDBJ databases">
        <authorList>
            <person name="So Y."/>
        </authorList>
    </citation>
    <scope>NUCLEOTIDE SEQUENCE [LARGE SCALE GENOMIC DNA]</scope>
    <source>
        <strain evidence="1 2">PWR1</strain>
    </source>
</reference>
<comment type="caution">
    <text evidence="1">The sequence shown here is derived from an EMBL/GenBank/DDBJ whole genome shotgun (WGS) entry which is preliminary data.</text>
</comment>